<keyword evidence="1" id="KW-0472">Membrane</keyword>
<feature type="transmembrane region" description="Helical" evidence="1">
    <location>
        <begin position="66"/>
        <end position="88"/>
    </location>
</feature>
<organism evidence="2">
    <name type="scientific">Lotharella globosa</name>
    <dbReference type="NCBI Taxonomy" id="91324"/>
    <lineage>
        <taxon>Eukaryota</taxon>
        <taxon>Sar</taxon>
        <taxon>Rhizaria</taxon>
        <taxon>Cercozoa</taxon>
        <taxon>Chlorarachniophyceae</taxon>
        <taxon>Lotharella</taxon>
    </lineage>
</organism>
<dbReference type="AlphaFoldDB" id="A0A6V3SXT7"/>
<name>A0A6V3SXT7_9EUKA</name>
<gene>
    <name evidence="2" type="ORF">LGLO00237_LOCUS30876</name>
</gene>
<keyword evidence="1" id="KW-0812">Transmembrane</keyword>
<evidence type="ECO:0000256" key="1">
    <source>
        <dbReference type="SAM" id="Phobius"/>
    </source>
</evidence>
<sequence>MQNRMRKSTSETRFGIDELVDLGEPIDKLNCTQNLRSIFHRVPSLGTIGLHRLESINKLTKDKNKYFFYLFLAILLIVIGALMARVVYKRNRESMHTDLAIEVASMEDPFIATPEHYQGKVSFVQALQAKDLSAFDVQLLSLKKNFQLDDLAMFLIIASPEDIKEVRLHIQDVNAKFNNLFPFHVVEATTIVPELYFLTKHSEAEVAPYYKEHKFGYITRMIVKLAAAELVPTEFYLALDADVVCVRPTSFNTLVQQGRAAVNKGKMSFDIHYQWKGAKHVLDAPPSLLADETEYGGVPSLYHRTAVHKLKTYLEIVYQQPWRYTLLRYLFGWSDYSLYYTFLRMANAFEKYHSATVDGVFRSKGIAEGMIGTKGWEQWDYGSALSSSAPGSFVHLNGLLDLSKDEISAKFSPFFVGENSD</sequence>
<evidence type="ECO:0000313" key="2">
    <source>
        <dbReference type="EMBL" id="CAE0679094.1"/>
    </source>
</evidence>
<reference evidence="2" key="1">
    <citation type="submission" date="2021-01" db="EMBL/GenBank/DDBJ databases">
        <authorList>
            <person name="Corre E."/>
            <person name="Pelletier E."/>
            <person name="Niang G."/>
            <person name="Scheremetjew M."/>
            <person name="Finn R."/>
            <person name="Kale V."/>
            <person name="Holt S."/>
            <person name="Cochrane G."/>
            <person name="Meng A."/>
            <person name="Brown T."/>
            <person name="Cohen L."/>
        </authorList>
    </citation>
    <scope>NUCLEOTIDE SEQUENCE</scope>
    <source>
        <strain evidence="2">CCCM811</strain>
    </source>
</reference>
<dbReference type="EMBL" id="HBIV01043989">
    <property type="protein sequence ID" value="CAE0679094.1"/>
    <property type="molecule type" value="Transcribed_RNA"/>
</dbReference>
<dbReference type="InterPro" id="IPR045499">
    <property type="entry name" value="DUF6492"/>
</dbReference>
<proteinExistence type="predicted"/>
<keyword evidence="1" id="KW-1133">Transmembrane helix</keyword>
<accession>A0A6V3SXT7</accession>
<dbReference type="Pfam" id="PF20102">
    <property type="entry name" value="DUF6492"/>
    <property type="match status" value="1"/>
</dbReference>
<protein>
    <submittedName>
        <fullName evidence="2">Uncharacterized protein</fullName>
    </submittedName>
</protein>